<protein>
    <submittedName>
        <fullName evidence="1">Uncharacterized protein</fullName>
    </submittedName>
</protein>
<gene>
    <name evidence="1" type="ORF">MF646_18145</name>
</gene>
<comment type="caution">
    <text evidence="1">The sequence shown here is derived from an EMBL/GenBank/DDBJ whole genome shotgun (WGS) entry which is preliminary data.</text>
</comment>
<dbReference type="RefSeq" id="WP_250097929.1">
    <property type="nucleotide sequence ID" value="NZ_JAKRYL010000023.1"/>
</dbReference>
<name>A0A9X2CVH0_9BACI</name>
<accession>A0A9X2CVH0</accession>
<evidence type="ECO:0000313" key="2">
    <source>
        <dbReference type="Proteomes" id="UP001139150"/>
    </source>
</evidence>
<proteinExistence type="predicted"/>
<dbReference type="EMBL" id="JAKRYL010000023">
    <property type="protein sequence ID" value="MCL7749044.1"/>
    <property type="molecule type" value="Genomic_DNA"/>
</dbReference>
<dbReference type="AlphaFoldDB" id="A0A9X2CVH0"/>
<keyword evidence="2" id="KW-1185">Reference proteome</keyword>
<reference evidence="1" key="1">
    <citation type="submission" date="2022-02" db="EMBL/GenBank/DDBJ databases">
        <title>Halalkalibacter sp. nov. isolated from Lonar Lake, India.</title>
        <authorList>
            <person name="Joshi A."/>
            <person name="Thite S."/>
            <person name="Lodha T."/>
        </authorList>
    </citation>
    <scope>NUCLEOTIDE SEQUENCE</scope>
    <source>
        <strain evidence="1">MEB205</strain>
    </source>
</reference>
<dbReference type="Proteomes" id="UP001139150">
    <property type="component" value="Unassembled WGS sequence"/>
</dbReference>
<organism evidence="1 2">
    <name type="scientific">Halalkalibacter alkaliphilus</name>
    <dbReference type="NCBI Taxonomy" id="2917993"/>
    <lineage>
        <taxon>Bacteria</taxon>
        <taxon>Bacillati</taxon>
        <taxon>Bacillota</taxon>
        <taxon>Bacilli</taxon>
        <taxon>Bacillales</taxon>
        <taxon>Bacillaceae</taxon>
        <taxon>Halalkalibacter</taxon>
    </lineage>
</organism>
<feature type="non-terminal residue" evidence="1">
    <location>
        <position position="1"/>
    </location>
</feature>
<evidence type="ECO:0000313" key="1">
    <source>
        <dbReference type="EMBL" id="MCL7749044.1"/>
    </source>
</evidence>
<sequence>LKIPEISCISISLGFCSVFKELNVTSLATRLTITQTVLVVNTTFKELFAARNNITFAYNESQH</sequence>